<evidence type="ECO:0000313" key="1">
    <source>
        <dbReference type="EMBL" id="TQL42633.1"/>
    </source>
</evidence>
<dbReference type="RefSeq" id="WP_141886060.1">
    <property type="nucleotide sequence ID" value="NZ_BAAAUY010000022.1"/>
</dbReference>
<dbReference type="AlphaFoldDB" id="A0A542Y3J4"/>
<gene>
    <name evidence="1" type="ORF">FB468_0636</name>
</gene>
<keyword evidence="2" id="KW-1185">Reference proteome</keyword>
<name>A0A542Y3J4_9MICO</name>
<sequence length="119" mass="12409">MLEILIAAYLANIIPGLPSPVDTPWKSPALPVVIPVEANATALCEVRAVGVADALGAASHGNWDALEQAGIEYNPVDLDGDACRIGITDDVHRVGLVDGIEKITGVGPTRFAVIWKANS</sequence>
<accession>A0A542Y3J4</accession>
<proteinExistence type="predicted"/>
<dbReference type="Proteomes" id="UP000319094">
    <property type="component" value="Unassembled WGS sequence"/>
</dbReference>
<evidence type="ECO:0000313" key="2">
    <source>
        <dbReference type="Proteomes" id="UP000319094"/>
    </source>
</evidence>
<reference evidence="1 2" key="1">
    <citation type="submission" date="2019-06" db="EMBL/GenBank/DDBJ databases">
        <title>Sequencing the genomes of 1000 actinobacteria strains.</title>
        <authorList>
            <person name="Klenk H.-P."/>
        </authorList>
    </citation>
    <scope>NUCLEOTIDE SEQUENCE [LARGE SCALE GENOMIC DNA]</scope>
    <source>
        <strain evidence="1 2">DSM 8803</strain>
    </source>
</reference>
<comment type="caution">
    <text evidence="1">The sequence shown here is derived from an EMBL/GenBank/DDBJ whole genome shotgun (WGS) entry which is preliminary data.</text>
</comment>
<dbReference type="EMBL" id="VFON01000001">
    <property type="protein sequence ID" value="TQL42633.1"/>
    <property type="molecule type" value="Genomic_DNA"/>
</dbReference>
<protein>
    <submittedName>
        <fullName evidence="1">Uncharacterized protein</fullName>
    </submittedName>
</protein>
<organism evidence="1 2">
    <name type="scientific">Leucobacter komagatae</name>
    <dbReference type="NCBI Taxonomy" id="55969"/>
    <lineage>
        <taxon>Bacteria</taxon>
        <taxon>Bacillati</taxon>
        <taxon>Actinomycetota</taxon>
        <taxon>Actinomycetes</taxon>
        <taxon>Micrococcales</taxon>
        <taxon>Microbacteriaceae</taxon>
        <taxon>Leucobacter</taxon>
    </lineage>
</organism>
<dbReference type="OrthoDB" id="9890287at2"/>